<accession>A0A1I8EJ09</accession>
<organism evidence="1">
    <name type="scientific">Wuchereria bancrofti</name>
    <dbReference type="NCBI Taxonomy" id="6293"/>
    <lineage>
        <taxon>Eukaryota</taxon>
        <taxon>Metazoa</taxon>
        <taxon>Ecdysozoa</taxon>
        <taxon>Nematoda</taxon>
        <taxon>Chromadorea</taxon>
        <taxon>Rhabditida</taxon>
        <taxon>Spirurina</taxon>
        <taxon>Spiruromorpha</taxon>
        <taxon>Filarioidea</taxon>
        <taxon>Onchocercidae</taxon>
        <taxon>Wuchereria</taxon>
    </lineage>
</organism>
<reference evidence="1" key="1">
    <citation type="submission" date="2016-11" db="UniProtKB">
        <authorList>
            <consortium name="WormBaseParasite"/>
        </authorList>
    </citation>
    <scope>IDENTIFICATION</scope>
    <source>
        <strain evidence="1">pt0022</strain>
    </source>
</reference>
<dbReference type="WBParaSite" id="maker-PairedContig_239-snap-gene-0.7-mRNA-1">
    <property type="protein sequence ID" value="maker-PairedContig_239-snap-gene-0.7-mRNA-1"/>
    <property type="gene ID" value="maker-PairedContig_239-snap-gene-0.7"/>
</dbReference>
<protein>
    <submittedName>
        <fullName evidence="1">Uncharacterized protein</fullName>
    </submittedName>
</protein>
<proteinExistence type="predicted"/>
<name>A0A1I8EJ09_WUCBA</name>
<evidence type="ECO:0000313" key="1">
    <source>
        <dbReference type="WBParaSite" id="maker-PairedContig_239-snap-gene-0.7-mRNA-1"/>
    </source>
</evidence>
<sequence>MAICIQRNQERIRLRLIGYTVTSSNTGSGGNTIAVPATQQTVLQFSSTSASKDIINPSDAE</sequence>
<dbReference type="AlphaFoldDB" id="A0A1I8EJ09"/>